<evidence type="ECO:0000313" key="3">
    <source>
        <dbReference type="Proteomes" id="UP001199916"/>
    </source>
</evidence>
<comment type="caution">
    <text evidence="2">The sequence shown here is derived from an EMBL/GenBank/DDBJ whole genome shotgun (WGS) entry which is preliminary data.</text>
</comment>
<proteinExistence type="predicted"/>
<reference evidence="2 3" key="1">
    <citation type="submission" date="2021-11" db="EMBL/GenBank/DDBJ databases">
        <title>Draft genome sequence of Paenibacillus profundus YoMME, a new Gram-positive bacteria with exoelectrogenic properties.</title>
        <authorList>
            <person name="Hubenova Y."/>
            <person name="Hubenova E."/>
            <person name="Manasiev Y."/>
            <person name="Peykov S."/>
            <person name="Mitov M."/>
        </authorList>
    </citation>
    <scope>NUCLEOTIDE SEQUENCE [LARGE SCALE GENOMIC DNA]</scope>
    <source>
        <strain evidence="2 3">YoMME</strain>
    </source>
</reference>
<organism evidence="2 3">
    <name type="scientific">Paenibacillus profundus</name>
    <dbReference type="NCBI Taxonomy" id="1173085"/>
    <lineage>
        <taxon>Bacteria</taxon>
        <taxon>Bacillati</taxon>
        <taxon>Bacillota</taxon>
        <taxon>Bacilli</taxon>
        <taxon>Bacillales</taxon>
        <taxon>Paenibacillaceae</taxon>
        <taxon>Paenibacillus</taxon>
    </lineage>
</organism>
<evidence type="ECO:0000256" key="1">
    <source>
        <dbReference type="SAM" id="Phobius"/>
    </source>
</evidence>
<accession>A0ABS8YLA8</accession>
<feature type="transmembrane region" description="Helical" evidence="1">
    <location>
        <begin position="20"/>
        <end position="37"/>
    </location>
</feature>
<gene>
    <name evidence="2" type="ORF">LQV63_22145</name>
</gene>
<keyword evidence="1" id="KW-0472">Membrane</keyword>
<keyword evidence="1" id="KW-0812">Transmembrane</keyword>
<evidence type="ECO:0000313" key="2">
    <source>
        <dbReference type="EMBL" id="MCE5171987.1"/>
    </source>
</evidence>
<sequence length="72" mass="8474">MNTNVSALFQNRNKTASLKQTVLFFYPTIYLFHLVLLHPRPEHYVPRYTVYGMRVYGLRSTVYGLRSTVYGL</sequence>
<keyword evidence="1" id="KW-1133">Transmembrane helix</keyword>
<dbReference type="EMBL" id="JAJNBZ010000022">
    <property type="protein sequence ID" value="MCE5171987.1"/>
    <property type="molecule type" value="Genomic_DNA"/>
</dbReference>
<protein>
    <submittedName>
        <fullName evidence="2">Uncharacterized protein</fullName>
    </submittedName>
</protein>
<keyword evidence="3" id="KW-1185">Reference proteome</keyword>
<feature type="non-terminal residue" evidence="2">
    <location>
        <position position="72"/>
    </location>
</feature>
<name>A0ABS8YLA8_9BACL</name>
<dbReference type="Proteomes" id="UP001199916">
    <property type="component" value="Unassembled WGS sequence"/>
</dbReference>